<reference evidence="5" key="1">
    <citation type="submission" date="2020-04" db="EMBL/GenBank/DDBJ databases">
        <authorList>
            <person name="Alioto T."/>
            <person name="Alioto T."/>
            <person name="Gomez Garrido J."/>
        </authorList>
    </citation>
    <scope>NUCLEOTIDE SEQUENCE</scope>
    <source>
        <strain evidence="5">A484AB</strain>
    </source>
</reference>
<protein>
    <submittedName>
        <fullName evidence="5">Transposable element P transposase</fullName>
    </submittedName>
</protein>
<name>A0A7D9ESP9_PARCT</name>
<keyword evidence="6" id="KW-1185">Reference proteome</keyword>
<evidence type="ECO:0000259" key="2">
    <source>
        <dbReference type="Pfam" id="PF12017"/>
    </source>
</evidence>
<evidence type="ECO:0000259" key="4">
    <source>
        <dbReference type="Pfam" id="PF21788"/>
    </source>
</evidence>
<dbReference type="OrthoDB" id="8948150at2759"/>
<feature type="compositionally biased region" description="Low complexity" evidence="1">
    <location>
        <begin position="9"/>
        <end position="21"/>
    </location>
</feature>
<feature type="domain" description="THAP9-like helix-turn-helix" evidence="2">
    <location>
        <begin position="117"/>
        <end position="189"/>
    </location>
</feature>
<feature type="compositionally biased region" description="Polar residues" evidence="1">
    <location>
        <begin position="22"/>
        <end position="38"/>
    </location>
</feature>
<evidence type="ECO:0000256" key="1">
    <source>
        <dbReference type="SAM" id="MobiDB-lite"/>
    </source>
</evidence>
<accession>A0A7D9ESP9</accession>
<dbReference type="Pfam" id="PF12017">
    <property type="entry name" value="Tnp_P_element"/>
    <property type="match status" value="1"/>
</dbReference>
<comment type="caution">
    <text evidence="5">The sequence shown here is derived from an EMBL/GenBank/DDBJ whole genome shotgun (WGS) entry which is preliminary data.</text>
</comment>
<dbReference type="InterPro" id="IPR048365">
    <property type="entry name" value="TNP-like_RNaseH_N"/>
</dbReference>
<dbReference type="InterPro" id="IPR021896">
    <property type="entry name" value="THAP9-like_HTH"/>
</dbReference>
<evidence type="ECO:0000313" key="5">
    <source>
        <dbReference type="EMBL" id="CAB4017452.1"/>
    </source>
</evidence>
<feature type="domain" description="Transposable element P transposase-like GTP-binding insertion" evidence="4">
    <location>
        <begin position="352"/>
        <end position="468"/>
    </location>
</feature>
<dbReference type="EMBL" id="CACRXK020009551">
    <property type="protein sequence ID" value="CAB4017452.1"/>
    <property type="molecule type" value="Genomic_DNA"/>
</dbReference>
<feature type="non-terminal residue" evidence="5">
    <location>
        <position position="1"/>
    </location>
</feature>
<sequence>MLFSDSGLSTHTVPSTSTPTVNINIPLNDSSTESSNSVNDDDEVTGPFLGPSSRPMQIDSGTQHNPVEPTNQGGTSKTSNYAKQKKVNKVYARQKKRIQRLRKALNMKKKKSNNIDKHTILEALQTMLPENIVTFISLQIDLHKKKNKGQRYSPEMKSFALSLYYISGKAYKLLSKFFKLPSKSSLMKWVAAFPTAPELTPAAKEVLARKVNIMSESSKLCTITMDEMALKANLLYDPGKDQVIGVEDFGKGERSSLIATSALVFMARGINENWKQPLGYLLVHESCPSDKIKAKLLDMIDEVTSIGLHVTTVVSDLGSNFQKMIKSLGITPTQPWFWHKGRKIFYVFDPPHIIKAVRNNLMKYNFHFDEKLASWDHIQVVYNRDQLQPIRCCPKLTQRHLNPNGFEKMKVKYATQVLSHTVASTLLTYVSLGALPPVASGTAELLSNFDNIFDSLNSSSLSSTKLYKQAISKDSPHQEFLEHMLKFVKSIKDQSSLSALSDPCPGTQKNTKKGPVIDEKDYKREEVEKNLMSMNALTYVAGYLLRKCLGKHKCLTCAQKLTMTSLTNSSQLLCYFKAYGNKSDFGGLTVPQDEFIQYVTKIESKVVDEISCNIQRSKIAEHIIAKLPKFCVSECPYFPSMYLIELFVKM</sequence>
<dbReference type="Pfam" id="PF21788">
    <property type="entry name" value="TNP-like_GBD"/>
    <property type="match status" value="1"/>
</dbReference>
<gene>
    <name evidence="5" type="ORF">PACLA_8A080426</name>
</gene>
<evidence type="ECO:0000313" key="6">
    <source>
        <dbReference type="Proteomes" id="UP001152795"/>
    </source>
</evidence>
<dbReference type="InterPro" id="IPR048366">
    <property type="entry name" value="TNP-like_GBD"/>
</dbReference>
<feature type="compositionally biased region" description="Polar residues" evidence="1">
    <location>
        <begin position="59"/>
        <end position="82"/>
    </location>
</feature>
<dbReference type="Pfam" id="PF21787">
    <property type="entry name" value="TNP-like_RNaseH_N"/>
    <property type="match status" value="1"/>
</dbReference>
<dbReference type="Proteomes" id="UP001152795">
    <property type="component" value="Unassembled WGS sequence"/>
</dbReference>
<organism evidence="5 6">
    <name type="scientific">Paramuricea clavata</name>
    <name type="common">Red gorgonian</name>
    <name type="synonym">Violescent sea-whip</name>
    <dbReference type="NCBI Taxonomy" id="317549"/>
    <lineage>
        <taxon>Eukaryota</taxon>
        <taxon>Metazoa</taxon>
        <taxon>Cnidaria</taxon>
        <taxon>Anthozoa</taxon>
        <taxon>Octocorallia</taxon>
        <taxon>Malacalcyonacea</taxon>
        <taxon>Plexauridae</taxon>
        <taxon>Paramuricea</taxon>
    </lineage>
</organism>
<evidence type="ECO:0000259" key="3">
    <source>
        <dbReference type="Pfam" id="PF21787"/>
    </source>
</evidence>
<feature type="domain" description="Transposable element P transposase-like RNase H" evidence="3">
    <location>
        <begin position="198"/>
        <end position="329"/>
    </location>
</feature>
<dbReference type="AlphaFoldDB" id="A0A7D9ESP9"/>
<proteinExistence type="predicted"/>
<feature type="region of interest" description="Disordered" evidence="1">
    <location>
        <begin position="1"/>
        <end position="82"/>
    </location>
</feature>